<name>A0ABN2EL45_9ACTN</name>
<dbReference type="Proteomes" id="UP001500393">
    <property type="component" value="Unassembled WGS sequence"/>
</dbReference>
<dbReference type="EMBL" id="BAAAOS010000059">
    <property type="protein sequence ID" value="GAA1610796.1"/>
    <property type="molecule type" value="Genomic_DNA"/>
</dbReference>
<protein>
    <submittedName>
        <fullName evidence="2">Phosphoenolpyruvate hydrolase family protein</fullName>
    </submittedName>
</protein>
<dbReference type="RefSeq" id="WP_344221633.1">
    <property type="nucleotide sequence ID" value="NZ_BAAAOS010000059.1"/>
</dbReference>
<keyword evidence="2" id="KW-0378">Hydrolase</keyword>
<dbReference type="InterPro" id="IPR009215">
    <property type="entry name" value="TIM-br_IGPS-like"/>
</dbReference>
<reference evidence="2 3" key="1">
    <citation type="journal article" date="2019" name="Int. J. Syst. Evol. Microbiol.">
        <title>The Global Catalogue of Microorganisms (GCM) 10K type strain sequencing project: providing services to taxonomists for standard genome sequencing and annotation.</title>
        <authorList>
            <consortium name="The Broad Institute Genomics Platform"/>
            <consortium name="The Broad Institute Genome Sequencing Center for Infectious Disease"/>
            <person name="Wu L."/>
            <person name="Ma J."/>
        </authorList>
    </citation>
    <scope>NUCLEOTIDE SEQUENCE [LARGE SCALE GENOMIC DNA]</scope>
    <source>
        <strain evidence="2 3">JCM 14969</strain>
    </source>
</reference>
<dbReference type="Pfam" id="PF09370">
    <property type="entry name" value="PEP_hydrolase"/>
    <property type="match status" value="1"/>
</dbReference>
<dbReference type="GO" id="GO:0016787">
    <property type="term" value="F:hydrolase activity"/>
    <property type="evidence" value="ECO:0007669"/>
    <property type="project" value="UniProtKB-KW"/>
</dbReference>
<dbReference type="SUPFAM" id="SSF51621">
    <property type="entry name" value="Phosphoenolpyruvate/pyruvate domain"/>
    <property type="match status" value="1"/>
</dbReference>
<dbReference type="PANTHER" id="PTHR31862">
    <property type="entry name" value="UPF0261 DOMAIN PROTEIN (AFU_ORTHOLOGUE AFUA_1G10120)"/>
    <property type="match status" value="1"/>
</dbReference>
<proteinExistence type="predicted"/>
<sequence>MAGREPVLDRQQLVRGFEERRARGIPLIGAGAGTGLSAKCAEVAGVDFIVIYNAGRFRMAGRGSMAGMMPYGNANDIVVEMAAEVLPVVSTTPVLAGVCATDPFKNIPLFLEQLKLMGFAGVQNFPTVALLDGDTRINLEETGYGFDKEVEMVATARELGLLTATYVRTTDEARQMTAAGADVVVAHVGLTSTGLLGAKTGLSLAAAAERVQQIRDACAAQRPDVLVVCHGGPIATPDDAQQVLQATEGVAGFLGASSMERIPVEEAMVDTMRRFKSIKLGERDAAVGEFRTGEQ</sequence>
<feature type="domain" description="TIM-barrel" evidence="1">
    <location>
        <begin position="14"/>
        <end position="278"/>
    </location>
</feature>
<dbReference type="InterPro" id="IPR013785">
    <property type="entry name" value="Aldolase_TIM"/>
</dbReference>
<evidence type="ECO:0000313" key="2">
    <source>
        <dbReference type="EMBL" id="GAA1610796.1"/>
    </source>
</evidence>
<accession>A0ABN2EL45</accession>
<dbReference type="InterPro" id="IPR051353">
    <property type="entry name" value="Tobamovirus_resist_UPF0261"/>
</dbReference>
<dbReference type="PANTHER" id="PTHR31862:SF1">
    <property type="entry name" value="UPF0261 DOMAIN PROTEIN (AFU_ORTHOLOGUE AFUA_1G10120)"/>
    <property type="match status" value="1"/>
</dbReference>
<dbReference type="Gene3D" id="3.20.20.70">
    <property type="entry name" value="Aldolase class I"/>
    <property type="match status" value="1"/>
</dbReference>
<evidence type="ECO:0000259" key="1">
    <source>
        <dbReference type="Pfam" id="PF09370"/>
    </source>
</evidence>
<comment type="caution">
    <text evidence="2">The sequence shown here is derived from an EMBL/GenBank/DDBJ whole genome shotgun (WGS) entry which is preliminary data.</text>
</comment>
<gene>
    <name evidence="2" type="ORF">GCM10009789_76470</name>
</gene>
<keyword evidence="3" id="KW-1185">Reference proteome</keyword>
<dbReference type="InterPro" id="IPR015813">
    <property type="entry name" value="Pyrv/PenolPyrv_kinase-like_dom"/>
</dbReference>
<evidence type="ECO:0000313" key="3">
    <source>
        <dbReference type="Proteomes" id="UP001500393"/>
    </source>
</evidence>
<dbReference type="PIRSF" id="PIRSF034452">
    <property type="entry name" value="TIM-br_sig_trnsd"/>
    <property type="match status" value="1"/>
</dbReference>
<organism evidence="2 3">
    <name type="scientific">Kribbella sancticallisti</name>
    <dbReference type="NCBI Taxonomy" id="460087"/>
    <lineage>
        <taxon>Bacteria</taxon>
        <taxon>Bacillati</taxon>
        <taxon>Actinomycetota</taxon>
        <taxon>Actinomycetes</taxon>
        <taxon>Propionibacteriales</taxon>
        <taxon>Kribbellaceae</taxon>
        <taxon>Kribbella</taxon>
    </lineage>
</organism>